<evidence type="ECO:0000259" key="9">
    <source>
        <dbReference type="Pfam" id="PF11904"/>
    </source>
</evidence>
<protein>
    <recommendedName>
        <fullName evidence="9">Ankyrin repeat domain-containing protein</fullName>
    </recommendedName>
</protein>
<evidence type="ECO:0000256" key="5">
    <source>
        <dbReference type="ARBA" id="ARBA00023136"/>
    </source>
</evidence>
<dbReference type="Pfam" id="PF12796">
    <property type="entry name" value="Ank_2"/>
    <property type="match status" value="1"/>
</dbReference>
<reference evidence="10 11" key="1">
    <citation type="submission" date="2024-10" db="EMBL/GenBank/DDBJ databases">
        <authorList>
            <person name="Kim D."/>
        </authorList>
    </citation>
    <scope>NUCLEOTIDE SEQUENCE [LARGE SCALE GENOMIC DNA]</scope>
    <source>
        <strain evidence="10">BH-2024</strain>
    </source>
</reference>
<dbReference type="PANTHER" id="PTHR12447:SF31">
    <property type="entry name" value="LD31969P"/>
    <property type="match status" value="1"/>
</dbReference>
<comment type="function">
    <text evidence="6">Ubiquitin-binding protein that specifically recognizes and binds 'Lys-63'-linked ubiquitin. Does not bind 'Lys-48'-linked ubiquitin. Positively regulates the internalization of ligand-activated EGFR by binding to the Ub moiety of ubiquitinated EGFR at the cell membrane.</text>
</comment>
<evidence type="ECO:0000313" key="10">
    <source>
        <dbReference type="EMBL" id="KAL3115927.1"/>
    </source>
</evidence>
<dbReference type="InterPro" id="IPR003903">
    <property type="entry name" value="UIM_dom"/>
</dbReference>
<dbReference type="InterPro" id="IPR036770">
    <property type="entry name" value="Ankyrin_rpt-contain_sf"/>
</dbReference>
<keyword evidence="5" id="KW-0472">Membrane</keyword>
<evidence type="ECO:0000313" key="11">
    <source>
        <dbReference type="Proteomes" id="UP001620626"/>
    </source>
</evidence>
<dbReference type="EMBL" id="JBICBT010000362">
    <property type="protein sequence ID" value="KAL3115927.1"/>
    <property type="molecule type" value="Genomic_DNA"/>
</dbReference>
<accession>A0ABD2LL18</accession>
<feature type="repeat" description="ANK" evidence="7">
    <location>
        <begin position="55"/>
        <end position="87"/>
    </location>
</feature>
<organism evidence="10 11">
    <name type="scientific">Heterodera trifolii</name>
    <dbReference type="NCBI Taxonomy" id="157864"/>
    <lineage>
        <taxon>Eukaryota</taxon>
        <taxon>Metazoa</taxon>
        <taxon>Ecdysozoa</taxon>
        <taxon>Nematoda</taxon>
        <taxon>Chromadorea</taxon>
        <taxon>Rhabditida</taxon>
        <taxon>Tylenchina</taxon>
        <taxon>Tylenchomorpha</taxon>
        <taxon>Tylenchoidea</taxon>
        <taxon>Heteroderidae</taxon>
        <taxon>Heteroderinae</taxon>
        <taxon>Heterodera</taxon>
    </lineage>
</organism>
<keyword evidence="3" id="KW-1003">Cell membrane</keyword>
<dbReference type="SMART" id="SM00248">
    <property type="entry name" value="ANK"/>
    <property type="match status" value="2"/>
</dbReference>
<dbReference type="SUPFAM" id="SSF48403">
    <property type="entry name" value="Ankyrin repeat"/>
    <property type="match status" value="1"/>
</dbReference>
<evidence type="ECO:0000256" key="8">
    <source>
        <dbReference type="SAM" id="Coils"/>
    </source>
</evidence>
<keyword evidence="11" id="KW-1185">Reference proteome</keyword>
<evidence type="ECO:0000256" key="7">
    <source>
        <dbReference type="PROSITE-ProRule" id="PRU00023"/>
    </source>
</evidence>
<dbReference type="Pfam" id="PF11904">
    <property type="entry name" value="ANKRD13_C"/>
    <property type="match status" value="1"/>
</dbReference>
<feature type="coiled-coil region" evidence="8">
    <location>
        <begin position="577"/>
        <end position="604"/>
    </location>
</feature>
<comment type="caution">
    <text evidence="10">The sequence shown here is derived from an EMBL/GenBank/DDBJ whole genome shotgun (WGS) entry which is preliminary data.</text>
</comment>
<dbReference type="GO" id="GO:0005770">
    <property type="term" value="C:late endosome"/>
    <property type="evidence" value="ECO:0007669"/>
    <property type="project" value="UniProtKB-SubCell"/>
</dbReference>
<dbReference type="PANTHER" id="PTHR12447">
    <property type="entry name" value="ANKYRIN REPEAT DOMAIN-CONTAINING PROTEIN 13"/>
    <property type="match status" value="1"/>
</dbReference>
<keyword evidence="7" id="KW-0040">ANK repeat</keyword>
<keyword evidence="4" id="KW-0677">Repeat</keyword>
<comment type="subcellular location">
    <subcellularLocation>
        <location evidence="1">Cell membrane</location>
    </subcellularLocation>
    <subcellularLocation>
        <location evidence="2">Late endosome</location>
    </subcellularLocation>
</comment>
<proteinExistence type="predicted"/>
<evidence type="ECO:0000256" key="2">
    <source>
        <dbReference type="ARBA" id="ARBA00004603"/>
    </source>
</evidence>
<dbReference type="Proteomes" id="UP001620626">
    <property type="component" value="Unassembled WGS sequence"/>
</dbReference>
<dbReference type="PROSITE" id="PS50088">
    <property type="entry name" value="ANK_REPEAT"/>
    <property type="match status" value="1"/>
</dbReference>
<dbReference type="InterPro" id="IPR055285">
    <property type="entry name" value="ANKRD13_C"/>
</dbReference>
<dbReference type="Gene3D" id="1.25.40.20">
    <property type="entry name" value="Ankyrin repeat-containing domain"/>
    <property type="match status" value="1"/>
</dbReference>
<evidence type="ECO:0000256" key="1">
    <source>
        <dbReference type="ARBA" id="ARBA00004236"/>
    </source>
</evidence>
<dbReference type="PROSITE" id="PS50297">
    <property type="entry name" value="ANK_REP_REGION"/>
    <property type="match status" value="1"/>
</dbReference>
<dbReference type="PROSITE" id="PS50330">
    <property type="entry name" value="UIM"/>
    <property type="match status" value="1"/>
</dbReference>
<evidence type="ECO:0000256" key="6">
    <source>
        <dbReference type="ARBA" id="ARBA00024956"/>
    </source>
</evidence>
<name>A0ABD2LL18_9BILA</name>
<dbReference type="InterPro" id="IPR021832">
    <property type="entry name" value="ANKRD13"/>
</dbReference>
<gene>
    <name evidence="10" type="ORF">niasHT_007227</name>
</gene>
<keyword evidence="8" id="KW-0175">Coiled coil</keyword>
<dbReference type="AlphaFoldDB" id="A0ABD2LL18"/>
<evidence type="ECO:0000256" key="3">
    <source>
        <dbReference type="ARBA" id="ARBA00022475"/>
    </source>
</evidence>
<sequence length="612" mass="69779">MEDEGAASVDASDETKTREKFPLHFAVFENDLQKLKAELSSRCNDKNFVNLPDIHGRTPVMLATILGHFECAEVLLENGADANTQNKEMWSLSHEAIQWKDHNFLKKVLTFRDYQRAIQTINVLLELNKSLQDSSDFFVEMRWEFTSWLPFVKNMCPSDTYKIYKSGANVRIDANIFEIGSGETPSNTRQQSFIFRFVSNTTAEVIFVDPNEQIAYAQTMDLESEPCIEDFVPDDSTVAEKFRSPINATYVNVDNVGFERTTKSTGLFSWIGSNGKEEEVEGFTCRLMNASNVEIVTKTRLDHLSIADREAAEKEVSDNKTLSLLMSLFEKKRVMNNSLPENASNSSADDVYAGVSAFEYLSKRMGNCHIGKRSEEQIKSNAFNASLWLSETFPLKLHEQIFPVIDLLAVRNTKFSRLKSFIQLQLPSGFPIRIKIPIFHLINAQITFRNVNDPKEETIEPIGEHSEDDGPQMLRLRQSLFQIPNGFERCELSGSFLFNRAGEFERTQRGAADERYNAMDVEDEYVYLLGRFVGSDTQQTSSTYAQQLHQAIEESLTTNSELAENERQGAVIDGDLLKALELSEAEEKRRLEEFKEEEEMLRKALELSMVEK</sequence>
<dbReference type="InterPro" id="IPR002110">
    <property type="entry name" value="Ankyrin_rpt"/>
</dbReference>
<dbReference type="GO" id="GO:0005886">
    <property type="term" value="C:plasma membrane"/>
    <property type="evidence" value="ECO:0007669"/>
    <property type="project" value="UniProtKB-SubCell"/>
</dbReference>
<evidence type="ECO:0000256" key="4">
    <source>
        <dbReference type="ARBA" id="ARBA00022737"/>
    </source>
</evidence>
<feature type="domain" description="Ankyrin repeat" evidence="9">
    <location>
        <begin position="190"/>
        <end position="487"/>
    </location>
</feature>